<evidence type="ECO:0000256" key="1">
    <source>
        <dbReference type="SAM" id="MobiDB-lite"/>
    </source>
</evidence>
<dbReference type="EMBL" id="BDRX01000048">
    <property type="protein sequence ID" value="GBF94101.1"/>
    <property type="molecule type" value="Genomic_DNA"/>
</dbReference>
<proteinExistence type="predicted"/>
<sequence length="242" mass="24404">MAAERWPRPLLTAEKRLEACQMVDYRSQQQEEQAQPGQHGRPDKIGTVEVEAEQARMQDLRAASDQQGRAGEAEAAVQDFSKMGVLTGGGQQAGAPRGKDAAGAVPAARDASDAAALSKDQLANNSAGGGGGDPALDAGNFDAGVRGEGASTLERPLGAPGAGERDPGDPSDDYARATVNDSRAAGGLPGEAARIGLSAGTVGPKPPGVGAGTVSNLSPGEVEARATKIAGAEQPAPQHGRR</sequence>
<dbReference type="InParanoid" id="A0A2V0P2J7"/>
<feature type="compositionally biased region" description="Low complexity" evidence="1">
    <location>
        <begin position="28"/>
        <end position="38"/>
    </location>
</feature>
<dbReference type="Proteomes" id="UP000247498">
    <property type="component" value="Unassembled WGS sequence"/>
</dbReference>
<comment type="caution">
    <text evidence="2">The sequence shown here is derived from an EMBL/GenBank/DDBJ whole genome shotgun (WGS) entry which is preliminary data.</text>
</comment>
<evidence type="ECO:0000313" key="2">
    <source>
        <dbReference type="EMBL" id="GBF94101.1"/>
    </source>
</evidence>
<evidence type="ECO:0000313" key="3">
    <source>
        <dbReference type="Proteomes" id="UP000247498"/>
    </source>
</evidence>
<accession>A0A2V0P2J7</accession>
<dbReference type="AlphaFoldDB" id="A0A2V0P2J7"/>
<keyword evidence="3" id="KW-1185">Reference proteome</keyword>
<organism evidence="2 3">
    <name type="scientific">Raphidocelis subcapitata</name>
    <dbReference type="NCBI Taxonomy" id="307507"/>
    <lineage>
        <taxon>Eukaryota</taxon>
        <taxon>Viridiplantae</taxon>
        <taxon>Chlorophyta</taxon>
        <taxon>core chlorophytes</taxon>
        <taxon>Chlorophyceae</taxon>
        <taxon>CS clade</taxon>
        <taxon>Sphaeropleales</taxon>
        <taxon>Selenastraceae</taxon>
        <taxon>Raphidocelis</taxon>
    </lineage>
</organism>
<feature type="region of interest" description="Disordered" evidence="1">
    <location>
        <begin position="24"/>
        <end position="242"/>
    </location>
</feature>
<feature type="compositionally biased region" description="Low complexity" evidence="1">
    <location>
        <begin position="101"/>
        <end position="126"/>
    </location>
</feature>
<name>A0A2V0P2J7_9CHLO</name>
<protein>
    <submittedName>
        <fullName evidence="2">Uncharacterized protein</fullName>
    </submittedName>
</protein>
<reference evidence="2 3" key="1">
    <citation type="journal article" date="2018" name="Sci. Rep.">
        <title>Raphidocelis subcapitata (=Pseudokirchneriella subcapitata) provides an insight into genome evolution and environmental adaptations in the Sphaeropleales.</title>
        <authorList>
            <person name="Suzuki S."/>
            <person name="Yamaguchi H."/>
            <person name="Nakajima N."/>
            <person name="Kawachi M."/>
        </authorList>
    </citation>
    <scope>NUCLEOTIDE SEQUENCE [LARGE SCALE GENOMIC DNA]</scope>
    <source>
        <strain evidence="2 3">NIES-35</strain>
    </source>
</reference>
<gene>
    <name evidence="2" type="ORF">Rsub_07088</name>
</gene>